<dbReference type="GO" id="GO:0046872">
    <property type="term" value="F:metal ion binding"/>
    <property type="evidence" value="ECO:0007669"/>
    <property type="project" value="UniProtKB-KW"/>
</dbReference>
<keyword evidence="1" id="KW-0408">Iron</keyword>
<feature type="binding site" evidence="1">
    <location>
        <position position="53"/>
    </location>
    <ligand>
        <name>Fe-coproporphyrin III</name>
        <dbReference type="ChEBI" id="CHEBI:68438"/>
    </ligand>
</feature>
<feature type="binding site" evidence="1">
    <location>
        <position position="122"/>
    </location>
    <ligand>
        <name>Fe-coproporphyrin III</name>
        <dbReference type="ChEBI" id="CHEBI:68438"/>
    </ligand>
</feature>
<dbReference type="NCBIfam" id="TIGR00109">
    <property type="entry name" value="hemH"/>
    <property type="match status" value="1"/>
</dbReference>
<dbReference type="PANTHER" id="PTHR11108:SF1">
    <property type="entry name" value="FERROCHELATASE, MITOCHONDRIAL"/>
    <property type="match status" value="1"/>
</dbReference>
<protein>
    <recommendedName>
        <fullName evidence="1">Coproporphyrin III ferrochelatase</fullName>
        <ecNumber evidence="1">4.99.1.9</ecNumber>
    </recommendedName>
</protein>
<keyword evidence="4" id="KW-1185">Reference proteome</keyword>
<name>A0A3D9SUI9_9ACTN</name>
<comment type="caution">
    <text evidence="1">Lacks conserved residue(s) required for the propagation of feature annotation.</text>
</comment>
<keyword evidence="1" id="KW-0963">Cytoplasm</keyword>
<organism evidence="3 4">
    <name type="scientific">Thermomonospora umbrina</name>
    <dbReference type="NCBI Taxonomy" id="111806"/>
    <lineage>
        <taxon>Bacteria</taxon>
        <taxon>Bacillati</taxon>
        <taxon>Actinomycetota</taxon>
        <taxon>Actinomycetes</taxon>
        <taxon>Streptosporangiales</taxon>
        <taxon>Thermomonosporaceae</taxon>
        <taxon>Thermomonospora</taxon>
    </lineage>
</organism>
<proteinExistence type="inferred from homology"/>
<keyword evidence="1" id="KW-0479">Metal-binding</keyword>
<evidence type="ECO:0000256" key="2">
    <source>
        <dbReference type="RuleBase" id="RU004185"/>
    </source>
</evidence>
<evidence type="ECO:0000313" key="3">
    <source>
        <dbReference type="EMBL" id="REE95341.1"/>
    </source>
</evidence>
<dbReference type="GO" id="GO:0005737">
    <property type="term" value="C:cytoplasm"/>
    <property type="evidence" value="ECO:0007669"/>
    <property type="project" value="UniProtKB-SubCell"/>
</dbReference>
<feature type="binding site" evidence="1">
    <location>
        <position position="262"/>
    </location>
    <ligand>
        <name>Fe(2+)</name>
        <dbReference type="ChEBI" id="CHEBI:29033"/>
    </ligand>
</feature>
<dbReference type="Pfam" id="PF00762">
    <property type="entry name" value="Ferrochelatase"/>
    <property type="match status" value="1"/>
</dbReference>
<dbReference type="InterPro" id="IPR033659">
    <property type="entry name" value="Ferrochelatase_N"/>
</dbReference>
<keyword evidence="1" id="KW-0350">Heme biosynthesis</keyword>
<reference evidence="3 4" key="1">
    <citation type="submission" date="2018-08" db="EMBL/GenBank/DDBJ databases">
        <title>Sequencing the genomes of 1000 actinobacteria strains.</title>
        <authorList>
            <person name="Klenk H.-P."/>
        </authorList>
    </citation>
    <scope>NUCLEOTIDE SEQUENCE [LARGE SCALE GENOMIC DNA]</scope>
    <source>
        <strain evidence="3 4">DSM 43927</strain>
    </source>
</reference>
<dbReference type="Proteomes" id="UP000256661">
    <property type="component" value="Unassembled WGS sequence"/>
</dbReference>
<feature type="binding site" evidence="1">
    <location>
        <position position="181"/>
    </location>
    <ligand>
        <name>Fe(2+)</name>
        <dbReference type="ChEBI" id="CHEBI:29033"/>
    </ligand>
</feature>
<dbReference type="NCBIfam" id="NF000689">
    <property type="entry name" value="PRK00035.2-1"/>
    <property type="match status" value="1"/>
</dbReference>
<dbReference type="Gene3D" id="3.40.50.1400">
    <property type="match status" value="2"/>
</dbReference>
<gene>
    <name evidence="1" type="primary">cpfC</name>
    <name evidence="3" type="ORF">DFJ69_0727</name>
</gene>
<dbReference type="RefSeq" id="WP_116021156.1">
    <property type="nucleotide sequence ID" value="NZ_QTTT01000001.1"/>
</dbReference>
<dbReference type="InterPro" id="IPR001015">
    <property type="entry name" value="Ferrochelatase"/>
</dbReference>
<comment type="subcellular location">
    <subcellularLocation>
        <location evidence="1">Cytoplasm</location>
    </subcellularLocation>
</comment>
<dbReference type="GO" id="GO:0006783">
    <property type="term" value="P:heme biosynthetic process"/>
    <property type="evidence" value="ECO:0007669"/>
    <property type="project" value="UniProtKB-UniRule"/>
</dbReference>
<comment type="catalytic activity">
    <reaction evidence="1">
        <text>Fe-coproporphyrin III + 2 H(+) = coproporphyrin III + Fe(2+)</text>
        <dbReference type="Rhea" id="RHEA:49572"/>
        <dbReference type="ChEBI" id="CHEBI:15378"/>
        <dbReference type="ChEBI" id="CHEBI:29033"/>
        <dbReference type="ChEBI" id="CHEBI:68438"/>
        <dbReference type="ChEBI" id="CHEBI:131725"/>
        <dbReference type="EC" id="4.99.1.9"/>
    </reaction>
</comment>
<keyword evidence="1" id="KW-0627">Porphyrin biosynthesis</keyword>
<dbReference type="GO" id="GO:0004325">
    <property type="term" value="F:ferrochelatase activity"/>
    <property type="evidence" value="ECO:0007669"/>
    <property type="project" value="UniProtKB-UniRule"/>
</dbReference>
<dbReference type="EMBL" id="QTTT01000001">
    <property type="protein sequence ID" value="REE95341.1"/>
    <property type="molecule type" value="Genomic_DNA"/>
</dbReference>
<evidence type="ECO:0000256" key="1">
    <source>
        <dbReference type="HAMAP-Rule" id="MF_00323"/>
    </source>
</evidence>
<keyword evidence="1" id="KW-0456">Lyase</keyword>
<dbReference type="CDD" id="cd03411">
    <property type="entry name" value="Ferrochelatase_N"/>
    <property type="match status" value="1"/>
</dbReference>
<dbReference type="UniPathway" id="UPA00252"/>
<accession>A0A3D9SUI9</accession>
<dbReference type="SUPFAM" id="SSF53800">
    <property type="entry name" value="Chelatase"/>
    <property type="match status" value="1"/>
</dbReference>
<sequence length="335" mass="36459">MTSHDALLLVSFGGPEGPQDVMPFLENVTRGRNVPRARLERVAEHYHRFGGVSPINRQCRELKAAVETDLAAHGVDLPVYWGNRNWTPYLTDTVRRMAQDGVRRAAAFVTSAYSGFSCCGQYAADIDRARAEVPGAPEIDKLRVYYNHPGFVEPFVEAARAALARIPADLRDRARLAFTAHSVPLAQPGRERYAAELADIAAVVAAEAAPGHEWALVYQSRSGPPSQPWLEPDIGDHLRKLHAEGVEAVVVVPVGFVSDHMEVKYDLDVEAAELAADLGLTFERAATPGTHPRYVAMVRELLLERSAGPDAPRPALGSLGARPDVCPVDCGHARP</sequence>
<dbReference type="HAMAP" id="MF_00323">
    <property type="entry name" value="Ferrochelatase"/>
    <property type="match status" value="1"/>
</dbReference>
<comment type="similarity">
    <text evidence="1 2">Belongs to the ferrochelatase family.</text>
</comment>
<comment type="caution">
    <text evidence="3">The sequence shown here is derived from an EMBL/GenBank/DDBJ whole genome shotgun (WGS) entry which is preliminary data.</text>
</comment>
<comment type="pathway">
    <text evidence="1">Porphyrin-containing compound metabolism; protoheme biosynthesis.</text>
</comment>
<evidence type="ECO:0000313" key="4">
    <source>
        <dbReference type="Proteomes" id="UP000256661"/>
    </source>
</evidence>
<dbReference type="OrthoDB" id="9776380at2"/>
<dbReference type="AlphaFoldDB" id="A0A3D9SUI9"/>
<dbReference type="PANTHER" id="PTHR11108">
    <property type="entry name" value="FERROCHELATASE"/>
    <property type="match status" value="1"/>
</dbReference>
<dbReference type="EC" id="4.99.1.9" evidence="1"/>
<comment type="function">
    <text evidence="1">Involved in coproporphyrin-dependent heme b biosynthesis. Catalyzes the insertion of ferrous iron into coproporphyrin III to form Fe-coproporphyrin III.</text>
</comment>